<evidence type="ECO:0000313" key="1">
    <source>
        <dbReference type="EMBL" id="UVC18073.1"/>
    </source>
</evidence>
<name>A0ABY5R427_9HYPH</name>
<dbReference type="Proteomes" id="UP001058098">
    <property type="component" value="Chromosome"/>
</dbReference>
<evidence type="ECO:0000313" key="2">
    <source>
        <dbReference type="Proteomes" id="UP001058098"/>
    </source>
</evidence>
<sequence length="363" mass="38141">MAVAWIGNRETLVERAAAHAAALLGSSRCPVFSLDTDIHGTRAAIALAERVGAAYDHADGAAVSRETALFTDKGAMTVAPGETRRRADVVVIVGELPQIHHEFVGELSATVPDLSAKNQREIFLVGSNGASAPPLSNGRTATLLSCGEAGLGATLAALRTQCRGRQTSQPVSNFDDFAKALAAAHFPVFLFSGDATEGLALEMLQGLIADLNRKSRASGLHLPASENGWGSALASTWMTGFPLRTGFARGFPEFDPWRYDVARMIAAGEADLHLRISSSIVQRQKKRNRMALIALAKTQKPVVGAAVTIAIGEAGVDHEAVVYSSRTGSLRSIDARAASELPSAATIIRLVASHVSTEAALPC</sequence>
<gene>
    <name evidence="1" type="ORF">IHQ72_13900</name>
</gene>
<dbReference type="EMBL" id="CP062229">
    <property type="protein sequence ID" value="UVC18073.1"/>
    <property type="molecule type" value="Genomic_DNA"/>
</dbReference>
<organism evidence="1 2">
    <name type="scientific">Mesorhizobium onobrychidis</name>
    <dbReference type="NCBI Taxonomy" id="2775404"/>
    <lineage>
        <taxon>Bacteria</taxon>
        <taxon>Pseudomonadati</taxon>
        <taxon>Pseudomonadota</taxon>
        <taxon>Alphaproteobacteria</taxon>
        <taxon>Hyphomicrobiales</taxon>
        <taxon>Phyllobacteriaceae</taxon>
        <taxon>Mesorhizobium</taxon>
    </lineage>
</organism>
<accession>A0ABY5R427</accession>
<proteinExistence type="predicted"/>
<protein>
    <submittedName>
        <fullName evidence="1">Tungsten formylmethanofuran dehydrogenase</fullName>
    </submittedName>
</protein>
<reference evidence="1" key="1">
    <citation type="submission" date="2020-09" db="EMBL/GenBank/DDBJ databases">
        <title>Rhizobia associated with sainfoin plants.</title>
        <authorList>
            <person name="Asharfi S."/>
            <person name="Kuzmanovic N."/>
            <person name="Bunk B."/>
            <person name="Sproeer C."/>
            <person name="Becker M."/>
            <person name="Thuenen T."/>
        </authorList>
    </citation>
    <scope>NUCLEOTIDE SEQUENCE</scope>
    <source>
        <strain evidence="1">OM4</strain>
    </source>
</reference>
<keyword evidence="2" id="KW-1185">Reference proteome</keyword>
<dbReference type="RefSeq" id="WP_258122959.1">
    <property type="nucleotide sequence ID" value="NZ_CP062229.1"/>
</dbReference>